<dbReference type="VEuPathDB" id="FungiDB:BD410DRAFT_810485"/>
<protein>
    <recommendedName>
        <fullName evidence="2">DUF8190 domain-containing protein</fullName>
    </recommendedName>
</protein>
<reference evidence="3 4" key="1">
    <citation type="submission" date="2018-06" db="EMBL/GenBank/DDBJ databases">
        <title>A transcriptomic atlas of mushroom development highlights an independent origin of complex multicellularity.</title>
        <authorList>
            <consortium name="DOE Joint Genome Institute"/>
            <person name="Krizsan K."/>
            <person name="Almasi E."/>
            <person name="Merenyi Z."/>
            <person name="Sahu N."/>
            <person name="Viragh M."/>
            <person name="Koszo T."/>
            <person name="Mondo S."/>
            <person name="Kiss B."/>
            <person name="Balint B."/>
            <person name="Kues U."/>
            <person name="Barry K."/>
            <person name="Hegedus J.C."/>
            <person name="Henrissat B."/>
            <person name="Johnson J."/>
            <person name="Lipzen A."/>
            <person name="Ohm R."/>
            <person name="Nagy I."/>
            <person name="Pangilinan J."/>
            <person name="Yan J."/>
            <person name="Xiong Y."/>
            <person name="Grigoriev I.V."/>
            <person name="Hibbett D.S."/>
            <person name="Nagy L.G."/>
        </authorList>
    </citation>
    <scope>NUCLEOTIDE SEQUENCE [LARGE SCALE GENOMIC DNA]</scope>
    <source>
        <strain evidence="3 4">SZMC22713</strain>
    </source>
</reference>
<evidence type="ECO:0000313" key="4">
    <source>
        <dbReference type="Proteomes" id="UP000294933"/>
    </source>
</evidence>
<feature type="domain" description="DUF8190" evidence="2">
    <location>
        <begin position="151"/>
        <end position="268"/>
    </location>
</feature>
<sequence>MSESDASLGDDAYASDAAPNTPSESEDSGSAYEPPSDDDDFGRLEDLEHEDVPTTSDSGVDTIQERFQMPISWLRRAYERKEPNTILQDHMHRRQLFVDEELIEHGTDDNGNCDHSIRTECGKFFIDFTMFVSRFVGLGAVLPSSTSDHMWTLNINIKAQPHNMFSPKHGLLGFNPEGSMIYLGKCGIETVWIAMVSHTFDNPTSDEDLEESSASSWKNASCHVSDRQFRCFAVFLASCLASIGTRDIFCSGNMFFDVMNKELFNKTTNIL</sequence>
<dbReference type="EMBL" id="ML170582">
    <property type="protein sequence ID" value="TDL13498.1"/>
    <property type="molecule type" value="Genomic_DNA"/>
</dbReference>
<feature type="region of interest" description="Disordered" evidence="1">
    <location>
        <begin position="1"/>
        <end position="45"/>
    </location>
</feature>
<dbReference type="Pfam" id="PF26608">
    <property type="entry name" value="DUF8190"/>
    <property type="match status" value="1"/>
</dbReference>
<evidence type="ECO:0000256" key="1">
    <source>
        <dbReference type="SAM" id="MobiDB-lite"/>
    </source>
</evidence>
<organism evidence="3 4">
    <name type="scientific">Rickenella mellea</name>
    <dbReference type="NCBI Taxonomy" id="50990"/>
    <lineage>
        <taxon>Eukaryota</taxon>
        <taxon>Fungi</taxon>
        <taxon>Dikarya</taxon>
        <taxon>Basidiomycota</taxon>
        <taxon>Agaricomycotina</taxon>
        <taxon>Agaricomycetes</taxon>
        <taxon>Hymenochaetales</taxon>
        <taxon>Rickenellaceae</taxon>
        <taxon>Rickenella</taxon>
    </lineage>
</organism>
<dbReference type="InterPro" id="IPR058503">
    <property type="entry name" value="DUF8190"/>
</dbReference>
<evidence type="ECO:0000259" key="2">
    <source>
        <dbReference type="Pfam" id="PF26608"/>
    </source>
</evidence>
<feature type="non-terminal residue" evidence="3">
    <location>
        <position position="271"/>
    </location>
</feature>
<accession>A0A4Y7PEQ8</accession>
<keyword evidence="4" id="KW-1185">Reference proteome</keyword>
<name>A0A4Y7PEQ8_9AGAM</name>
<dbReference type="Proteomes" id="UP000294933">
    <property type="component" value="Unassembled WGS sequence"/>
</dbReference>
<gene>
    <name evidence="3" type="ORF">BD410DRAFT_810485</name>
</gene>
<dbReference type="AlphaFoldDB" id="A0A4Y7PEQ8"/>
<evidence type="ECO:0000313" key="3">
    <source>
        <dbReference type="EMBL" id="TDL13498.1"/>
    </source>
</evidence>
<dbReference type="OrthoDB" id="2736611at2759"/>
<proteinExistence type="predicted"/>
<dbReference type="STRING" id="50990.A0A4Y7PEQ8"/>